<evidence type="ECO:0008006" key="3">
    <source>
        <dbReference type="Google" id="ProtNLM"/>
    </source>
</evidence>
<accession>A0ABN6QWX6</accession>
<name>A0ABN6QWX6_STRNI</name>
<organism evidence="1 2">
    <name type="scientific">Streptomyces nigrescens</name>
    <dbReference type="NCBI Taxonomy" id="1920"/>
    <lineage>
        <taxon>Bacteria</taxon>
        <taxon>Bacillati</taxon>
        <taxon>Actinomycetota</taxon>
        <taxon>Actinomycetes</taxon>
        <taxon>Kitasatosporales</taxon>
        <taxon>Streptomycetaceae</taxon>
        <taxon>Streptomyces</taxon>
    </lineage>
</organism>
<gene>
    <name evidence="1" type="ORF">HEK616_24010</name>
</gene>
<evidence type="ECO:0000313" key="2">
    <source>
        <dbReference type="Proteomes" id="UP001059597"/>
    </source>
</evidence>
<dbReference type="EMBL" id="AP026073">
    <property type="protein sequence ID" value="BDM68914.1"/>
    <property type="molecule type" value="Genomic_DNA"/>
</dbReference>
<keyword evidence="2" id="KW-1185">Reference proteome</keyword>
<sequence>MLAMGTLVGGALPASAGTVTPRGGCTAGLCSETTNETSHPVTVAKDWCASAHGPCHGTPRRTLRKNQTTPHGQDWDVFYVNAHCTYRGQRHSWGISFTERGGSHGKWVQVHNDQHYYIKQVTC</sequence>
<dbReference type="Proteomes" id="UP001059597">
    <property type="component" value="Chromosome"/>
</dbReference>
<proteinExistence type="predicted"/>
<protein>
    <recommendedName>
        <fullName evidence="3">Secreted protein</fullName>
    </recommendedName>
</protein>
<reference evidence="1" key="1">
    <citation type="submission" date="2022-06" db="EMBL/GenBank/DDBJ databases">
        <title>Complete genome sequence of Streptomyces nigrescens HEK616.</title>
        <authorList>
            <person name="Asamizu S."/>
            <person name="Onaka H."/>
        </authorList>
    </citation>
    <scope>NUCLEOTIDE SEQUENCE</scope>
    <source>
        <strain evidence="1">HEK616</strain>
    </source>
</reference>
<evidence type="ECO:0000313" key="1">
    <source>
        <dbReference type="EMBL" id="BDM68914.1"/>
    </source>
</evidence>